<dbReference type="EMBL" id="BONY01000030">
    <property type="protein sequence ID" value="GIH06810.1"/>
    <property type="molecule type" value="Genomic_DNA"/>
</dbReference>
<accession>A0A8J3QA93</accession>
<keyword evidence="2" id="KW-1185">Reference proteome</keyword>
<dbReference type="AlphaFoldDB" id="A0A8J3QA93"/>
<sequence>MVGVVAAGCAAKPNPEPQTTGVRACAEGDLDTRAEWQRAGAAGGHLSPETKVHAKLNVRRGTFFDGDWQVTPATIKPGEPAALTVASGTGCNAGLGLIRYTEVEIVIGNRRWKLDGMQVTAEGHDYG</sequence>
<organism evidence="1 2">
    <name type="scientific">Rhizocola hellebori</name>
    <dbReference type="NCBI Taxonomy" id="1392758"/>
    <lineage>
        <taxon>Bacteria</taxon>
        <taxon>Bacillati</taxon>
        <taxon>Actinomycetota</taxon>
        <taxon>Actinomycetes</taxon>
        <taxon>Micromonosporales</taxon>
        <taxon>Micromonosporaceae</taxon>
        <taxon>Rhizocola</taxon>
    </lineage>
</organism>
<name>A0A8J3QA93_9ACTN</name>
<proteinExistence type="predicted"/>
<dbReference type="Proteomes" id="UP000612899">
    <property type="component" value="Unassembled WGS sequence"/>
</dbReference>
<evidence type="ECO:0000313" key="1">
    <source>
        <dbReference type="EMBL" id="GIH06810.1"/>
    </source>
</evidence>
<evidence type="ECO:0000313" key="2">
    <source>
        <dbReference type="Proteomes" id="UP000612899"/>
    </source>
</evidence>
<reference evidence="1" key="1">
    <citation type="submission" date="2021-01" db="EMBL/GenBank/DDBJ databases">
        <title>Whole genome shotgun sequence of Rhizocola hellebori NBRC 109834.</title>
        <authorList>
            <person name="Komaki H."/>
            <person name="Tamura T."/>
        </authorList>
    </citation>
    <scope>NUCLEOTIDE SEQUENCE</scope>
    <source>
        <strain evidence="1">NBRC 109834</strain>
    </source>
</reference>
<gene>
    <name evidence="1" type="ORF">Rhe02_48770</name>
</gene>
<protein>
    <submittedName>
        <fullName evidence="1">Uncharacterized protein</fullName>
    </submittedName>
</protein>
<comment type="caution">
    <text evidence="1">The sequence shown here is derived from an EMBL/GenBank/DDBJ whole genome shotgun (WGS) entry which is preliminary data.</text>
</comment>